<sequence>MEDHFRPSFWSGNVRPRGAASSSKAGPAKVVSIPVHFIGSDEKEKRQKTPPAAAAAAAADGRPRAGITMLAAAMRIQKACRGFLVRKNMKVLRQLEVEVEIVEKEVKGSEDRLGADAKERIRVSEALMSLLFRLDSVRGVRDYRRRVIRRAIAIQEAVDAIATADTKGEEEEVVASGGAFADPSEDASEGKNISDESGAAPVPTEEIRASVSAVDDGAPLSSCELVDSEGLSEVKDTTAADTMEEIQDEVLASGEESQDRHGDLSEDAIESEEVRGERSVAARMLPRLPTPAGVAQQSTGDGEEARRCMTQFMERMAEENRGLKGLVAELCEKNEIQFHLMSGLLERVGRLERAVEKMERQKKRRAADSKKARARKCERRW</sequence>
<dbReference type="Proteomes" id="UP000663760">
    <property type="component" value="Chromosome 1"/>
</dbReference>
<feature type="coiled-coil region" evidence="2">
    <location>
        <begin position="85"/>
        <end position="112"/>
    </location>
</feature>
<keyword evidence="2" id="KW-0175">Coiled coil</keyword>
<evidence type="ECO:0000256" key="3">
    <source>
        <dbReference type="SAM" id="MobiDB-lite"/>
    </source>
</evidence>
<evidence type="ECO:0000313" key="6">
    <source>
        <dbReference type="Proteomes" id="UP000663760"/>
    </source>
</evidence>
<gene>
    <name evidence="5" type="ORF">SI8410_01000092</name>
</gene>
<dbReference type="EMBL" id="LR746264">
    <property type="protein sequence ID" value="CAA7387691.1"/>
    <property type="molecule type" value="Genomic_DNA"/>
</dbReference>
<dbReference type="AlphaFoldDB" id="A0A7I8JWW0"/>
<feature type="domain" description="BAG" evidence="4">
    <location>
        <begin position="96"/>
        <end position="162"/>
    </location>
</feature>
<name>A0A7I8JWW0_SPIIN</name>
<dbReference type="SMART" id="SM00015">
    <property type="entry name" value="IQ"/>
    <property type="match status" value="1"/>
</dbReference>
<feature type="region of interest" description="Disordered" evidence="3">
    <location>
        <begin position="359"/>
        <end position="381"/>
    </location>
</feature>
<dbReference type="OrthoDB" id="696633at2759"/>
<dbReference type="GO" id="GO:0009506">
    <property type="term" value="C:plasmodesma"/>
    <property type="evidence" value="ECO:0007669"/>
    <property type="project" value="TreeGrafter"/>
</dbReference>
<dbReference type="GO" id="GO:0006457">
    <property type="term" value="P:protein folding"/>
    <property type="evidence" value="ECO:0007669"/>
    <property type="project" value="TreeGrafter"/>
</dbReference>
<dbReference type="InterPro" id="IPR003103">
    <property type="entry name" value="BAG_domain"/>
</dbReference>
<keyword evidence="1" id="KW-0143">Chaperone</keyword>
<organism evidence="5 6">
    <name type="scientific">Spirodela intermedia</name>
    <name type="common">Intermediate duckweed</name>
    <dbReference type="NCBI Taxonomy" id="51605"/>
    <lineage>
        <taxon>Eukaryota</taxon>
        <taxon>Viridiplantae</taxon>
        <taxon>Streptophyta</taxon>
        <taxon>Embryophyta</taxon>
        <taxon>Tracheophyta</taxon>
        <taxon>Spermatophyta</taxon>
        <taxon>Magnoliopsida</taxon>
        <taxon>Liliopsida</taxon>
        <taxon>Araceae</taxon>
        <taxon>Lemnoideae</taxon>
        <taxon>Spirodela</taxon>
    </lineage>
</organism>
<evidence type="ECO:0000313" key="5">
    <source>
        <dbReference type="EMBL" id="CAA7387691.1"/>
    </source>
</evidence>
<dbReference type="SUPFAM" id="SSF63491">
    <property type="entry name" value="BAG domain"/>
    <property type="match status" value="1"/>
</dbReference>
<dbReference type="PANTHER" id="PTHR33322">
    <property type="entry name" value="BAG DOMAIN CONTAINING PROTEIN, EXPRESSED"/>
    <property type="match status" value="1"/>
</dbReference>
<dbReference type="PROSITE" id="PS51035">
    <property type="entry name" value="BAG"/>
    <property type="match status" value="1"/>
</dbReference>
<evidence type="ECO:0000256" key="2">
    <source>
        <dbReference type="SAM" id="Coils"/>
    </source>
</evidence>
<dbReference type="GO" id="GO:0051087">
    <property type="term" value="F:protein-folding chaperone binding"/>
    <property type="evidence" value="ECO:0007669"/>
    <property type="project" value="InterPro"/>
</dbReference>
<dbReference type="InterPro" id="IPR040400">
    <property type="entry name" value="BAG5/6/7/8"/>
</dbReference>
<dbReference type="PROSITE" id="PS50096">
    <property type="entry name" value="IQ"/>
    <property type="match status" value="1"/>
</dbReference>
<protein>
    <recommendedName>
        <fullName evidence="4">BAG domain-containing protein</fullName>
    </recommendedName>
</protein>
<dbReference type="Pfam" id="PF02179">
    <property type="entry name" value="BAG"/>
    <property type="match status" value="1"/>
</dbReference>
<feature type="compositionally biased region" description="Basic residues" evidence="3">
    <location>
        <begin position="372"/>
        <end position="381"/>
    </location>
</feature>
<evidence type="ECO:0000256" key="1">
    <source>
        <dbReference type="ARBA" id="ARBA00023186"/>
    </source>
</evidence>
<feature type="region of interest" description="Disordered" evidence="3">
    <location>
        <begin position="177"/>
        <end position="277"/>
    </location>
</feature>
<dbReference type="Pfam" id="PF00612">
    <property type="entry name" value="IQ"/>
    <property type="match status" value="1"/>
</dbReference>
<keyword evidence="6" id="KW-1185">Reference proteome</keyword>
<feature type="region of interest" description="Disordered" evidence="3">
    <location>
        <begin position="1"/>
        <end position="27"/>
    </location>
</feature>
<feature type="compositionally biased region" description="Low complexity" evidence="3">
    <location>
        <begin position="15"/>
        <end position="27"/>
    </location>
</feature>
<evidence type="ECO:0000259" key="4">
    <source>
        <dbReference type="PROSITE" id="PS51035"/>
    </source>
</evidence>
<reference evidence="5" key="1">
    <citation type="submission" date="2020-02" db="EMBL/GenBank/DDBJ databases">
        <authorList>
            <person name="Scholz U."/>
            <person name="Mascher M."/>
            <person name="Fiebig A."/>
        </authorList>
    </citation>
    <scope>NUCLEOTIDE SEQUENCE</scope>
</reference>
<dbReference type="PANTHER" id="PTHR33322:SF4">
    <property type="entry name" value="BAG DOMAIN CONTAINING PROTEIN, EXPRESSED"/>
    <property type="match status" value="1"/>
</dbReference>
<proteinExistence type="predicted"/>
<dbReference type="InterPro" id="IPR000048">
    <property type="entry name" value="IQ_motif_EF-hand-BS"/>
</dbReference>
<accession>A0A7I8JWW0</accession>